<keyword evidence="3" id="KW-0813">Transport</keyword>
<evidence type="ECO:0000313" key="11">
    <source>
        <dbReference type="Proteomes" id="UP000014500"/>
    </source>
</evidence>
<comment type="subcellular location">
    <subcellularLocation>
        <location evidence="1">Endomembrane system</location>
        <topology evidence="1">Multi-pass membrane protein</topology>
    </subcellularLocation>
</comment>
<evidence type="ECO:0000313" key="10">
    <source>
        <dbReference type="EnsemblMetazoa" id="SMAR008945-PA"/>
    </source>
</evidence>
<dbReference type="STRING" id="126957.T1J5P1"/>
<protein>
    <recommendedName>
        <fullName evidence="12">Cystinosin</fullName>
    </recommendedName>
</protein>
<sequence length="261" mass="30075">ECFNYNYSVDGINFDYIALGFLGHLTYAIFNSGLYWIPALQVNLKGYLSIFIICEYIALNPNGVIPVQLNDVIFSLHATCASFVWIIQAILFRNEDQLVSLVCIYLLLALLSYIWVLLSITVLRLISWLPFIYYFSYVKLVTTVTKYTPQVLYADTYLLNNKNLKFFAQCQAYFHYKRKSTTGFHMGGVILDLSGGFLSIVQMVLIAWNYDDWNSIIGDPTKLGLGLMSMMFCLVFLIQNYFFYKDSGYEPIEEVKTDIET</sequence>
<comment type="similarity">
    <text evidence="2">Belongs to the cystinosin family.</text>
</comment>
<feature type="transmembrane region" description="Helical" evidence="9">
    <location>
        <begin position="98"/>
        <end position="116"/>
    </location>
</feature>
<evidence type="ECO:0000256" key="1">
    <source>
        <dbReference type="ARBA" id="ARBA00004127"/>
    </source>
</evidence>
<feature type="transmembrane region" description="Helical" evidence="9">
    <location>
        <begin position="122"/>
        <end position="140"/>
    </location>
</feature>
<keyword evidence="6 9" id="KW-1133">Transmembrane helix</keyword>
<evidence type="ECO:0000256" key="6">
    <source>
        <dbReference type="ARBA" id="ARBA00022989"/>
    </source>
</evidence>
<feature type="transmembrane region" description="Helical" evidence="9">
    <location>
        <begin position="184"/>
        <end position="208"/>
    </location>
</feature>
<dbReference type="OMA" id="WIDVIYT"/>
<dbReference type="GO" id="GO:0015184">
    <property type="term" value="F:L-cystine transmembrane transporter activity"/>
    <property type="evidence" value="ECO:0007669"/>
    <property type="project" value="TreeGrafter"/>
</dbReference>
<evidence type="ECO:0000256" key="3">
    <source>
        <dbReference type="ARBA" id="ARBA00022448"/>
    </source>
</evidence>
<feature type="transmembrane region" description="Helical" evidence="9">
    <location>
        <begin position="223"/>
        <end position="243"/>
    </location>
</feature>
<evidence type="ECO:0000256" key="8">
    <source>
        <dbReference type="ARBA" id="ARBA00048473"/>
    </source>
</evidence>
<dbReference type="Proteomes" id="UP000014500">
    <property type="component" value="Unassembled WGS sequence"/>
</dbReference>
<reference evidence="11" key="1">
    <citation type="submission" date="2011-05" db="EMBL/GenBank/DDBJ databases">
        <authorList>
            <person name="Richards S.R."/>
            <person name="Qu J."/>
            <person name="Jiang H."/>
            <person name="Jhangiani S.N."/>
            <person name="Agravi P."/>
            <person name="Goodspeed R."/>
            <person name="Gross S."/>
            <person name="Mandapat C."/>
            <person name="Jackson L."/>
            <person name="Mathew T."/>
            <person name="Pu L."/>
            <person name="Thornton R."/>
            <person name="Saada N."/>
            <person name="Wilczek-Boney K.B."/>
            <person name="Lee S."/>
            <person name="Kovar C."/>
            <person name="Wu Y."/>
            <person name="Scherer S.E."/>
            <person name="Worley K.C."/>
            <person name="Muzny D.M."/>
            <person name="Gibbs R."/>
        </authorList>
    </citation>
    <scope>NUCLEOTIDE SEQUENCE</scope>
    <source>
        <strain evidence="11">Brora</strain>
    </source>
</reference>
<dbReference type="EnsemblMetazoa" id="SMAR008945-RA">
    <property type="protein sequence ID" value="SMAR008945-PA"/>
    <property type="gene ID" value="SMAR008945"/>
</dbReference>
<keyword evidence="4 9" id="KW-0812">Transmembrane</keyword>
<dbReference type="InterPro" id="IPR005282">
    <property type="entry name" value="LC_transporter"/>
</dbReference>
<feature type="transmembrane region" description="Helical" evidence="9">
    <location>
        <begin position="16"/>
        <end position="37"/>
    </location>
</feature>
<dbReference type="GO" id="GO:0012505">
    <property type="term" value="C:endomembrane system"/>
    <property type="evidence" value="ECO:0007669"/>
    <property type="project" value="UniProtKB-SubCell"/>
</dbReference>
<dbReference type="HOGENOM" id="CLU_046327_0_0_1"/>
<evidence type="ECO:0000256" key="4">
    <source>
        <dbReference type="ARBA" id="ARBA00022692"/>
    </source>
</evidence>
<comment type="catalytic activity">
    <reaction evidence="8">
        <text>L-cystine(out) + H(+)(out) = L-cystine(in) + H(+)(in)</text>
        <dbReference type="Rhea" id="RHEA:66172"/>
        <dbReference type="ChEBI" id="CHEBI:15378"/>
        <dbReference type="ChEBI" id="CHEBI:35491"/>
    </reaction>
    <physiologicalReaction direction="left-to-right" evidence="8">
        <dbReference type="Rhea" id="RHEA:66173"/>
    </physiologicalReaction>
</comment>
<proteinExistence type="inferred from homology"/>
<feature type="transmembrane region" description="Helical" evidence="9">
    <location>
        <begin position="72"/>
        <end position="91"/>
    </location>
</feature>
<evidence type="ECO:0000256" key="9">
    <source>
        <dbReference type="SAM" id="Phobius"/>
    </source>
</evidence>
<reference evidence="10" key="2">
    <citation type="submission" date="2015-02" db="UniProtKB">
        <authorList>
            <consortium name="EnsemblMetazoa"/>
        </authorList>
    </citation>
    <scope>IDENTIFICATION</scope>
</reference>
<dbReference type="AlphaFoldDB" id="T1J5P1"/>
<dbReference type="InterPro" id="IPR006603">
    <property type="entry name" value="PQ-loop_rpt"/>
</dbReference>
<dbReference type="Pfam" id="PF04193">
    <property type="entry name" value="PQ-loop"/>
    <property type="match status" value="1"/>
</dbReference>
<accession>T1J5P1</accession>
<feature type="transmembrane region" description="Helical" evidence="9">
    <location>
        <begin position="44"/>
        <end position="60"/>
    </location>
</feature>
<dbReference type="EMBL" id="JH431866">
    <property type="status" value="NOT_ANNOTATED_CDS"/>
    <property type="molecule type" value="Genomic_DNA"/>
</dbReference>
<dbReference type="eggNOG" id="KOG3145">
    <property type="taxonomic scope" value="Eukaryota"/>
</dbReference>
<keyword evidence="5" id="KW-0677">Repeat</keyword>
<evidence type="ECO:0008006" key="12">
    <source>
        <dbReference type="Google" id="ProtNLM"/>
    </source>
</evidence>
<dbReference type="PANTHER" id="PTHR13131:SF5">
    <property type="entry name" value="CYSTINOSIN"/>
    <property type="match status" value="1"/>
</dbReference>
<dbReference type="PhylomeDB" id="T1J5P1"/>
<name>T1J5P1_STRMM</name>
<evidence type="ECO:0000256" key="5">
    <source>
        <dbReference type="ARBA" id="ARBA00022737"/>
    </source>
</evidence>
<organism evidence="10 11">
    <name type="scientific">Strigamia maritima</name>
    <name type="common">European centipede</name>
    <name type="synonym">Geophilus maritimus</name>
    <dbReference type="NCBI Taxonomy" id="126957"/>
    <lineage>
        <taxon>Eukaryota</taxon>
        <taxon>Metazoa</taxon>
        <taxon>Ecdysozoa</taxon>
        <taxon>Arthropoda</taxon>
        <taxon>Myriapoda</taxon>
        <taxon>Chilopoda</taxon>
        <taxon>Pleurostigmophora</taxon>
        <taxon>Geophilomorpha</taxon>
        <taxon>Linotaeniidae</taxon>
        <taxon>Strigamia</taxon>
    </lineage>
</organism>
<dbReference type="PANTHER" id="PTHR13131">
    <property type="entry name" value="CYSTINOSIN"/>
    <property type="match status" value="1"/>
</dbReference>
<keyword evidence="7 9" id="KW-0472">Membrane</keyword>
<dbReference type="GO" id="GO:0005765">
    <property type="term" value="C:lysosomal membrane"/>
    <property type="evidence" value="ECO:0007669"/>
    <property type="project" value="TreeGrafter"/>
</dbReference>
<keyword evidence="11" id="KW-1185">Reference proteome</keyword>
<evidence type="ECO:0000256" key="2">
    <source>
        <dbReference type="ARBA" id="ARBA00006855"/>
    </source>
</evidence>
<evidence type="ECO:0000256" key="7">
    <source>
        <dbReference type="ARBA" id="ARBA00023136"/>
    </source>
</evidence>